<feature type="region of interest" description="Disordered" evidence="5">
    <location>
        <begin position="1"/>
        <end position="20"/>
    </location>
</feature>
<evidence type="ECO:0000256" key="1">
    <source>
        <dbReference type="ARBA" id="ARBA00022670"/>
    </source>
</evidence>
<evidence type="ECO:0000313" key="9">
    <source>
        <dbReference type="Proteomes" id="UP000195514"/>
    </source>
</evidence>
<dbReference type="OrthoDB" id="291295at2"/>
<keyword evidence="2 8" id="KW-0378">Hydrolase</keyword>
<organism evidence="8 9">
    <name type="scientific">Candidatus Brevifilum fermentans</name>
    <dbReference type="NCBI Taxonomy" id="1986204"/>
    <lineage>
        <taxon>Bacteria</taxon>
        <taxon>Bacillati</taxon>
        <taxon>Chloroflexota</taxon>
        <taxon>Anaerolineae</taxon>
        <taxon>Anaerolineales</taxon>
        <taxon>Anaerolineaceae</taxon>
        <taxon>Candidatus Brevifilum</taxon>
    </lineage>
</organism>
<dbReference type="GO" id="GO:0004222">
    <property type="term" value="F:metalloendopeptidase activity"/>
    <property type="evidence" value="ECO:0007669"/>
    <property type="project" value="InterPro"/>
</dbReference>
<keyword evidence="6" id="KW-1133">Transmembrane helix</keyword>
<feature type="compositionally biased region" description="Polar residues" evidence="5">
    <location>
        <begin position="8"/>
        <end position="18"/>
    </location>
</feature>
<proteinExistence type="predicted"/>
<keyword evidence="6" id="KW-0472">Membrane</keyword>
<dbReference type="Gene3D" id="1.10.390.10">
    <property type="entry name" value="Neutral Protease Domain 2"/>
    <property type="match status" value="1"/>
</dbReference>
<evidence type="ECO:0000256" key="6">
    <source>
        <dbReference type="SAM" id="Phobius"/>
    </source>
</evidence>
<dbReference type="GO" id="GO:0006508">
    <property type="term" value="P:proteolysis"/>
    <property type="evidence" value="ECO:0007669"/>
    <property type="project" value="UniProtKB-KW"/>
</dbReference>
<accession>A0A1Y6K4F7</accession>
<evidence type="ECO:0000256" key="4">
    <source>
        <dbReference type="ARBA" id="ARBA00023049"/>
    </source>
</evidence>
<dbReference type="InterPro" id="IPR001570">
    <property type="entry name" value="Peptidase_M4_C_domain"/>
</dbReference>
<reference evidence="9" key="1">
    <citation type="submission" date="2017-05" db="EMBL/GenBank/DDBJ databases">
        <authorList>
            <person name="Kirkegaard R."/>
            <person name="Mcilroy J S."/>
        </authorList>
    </citation>
    <scope>NUCLEOTIDE SEQUENCE [LARGE SCALE GENOMIC DNA]</scope>
</reference>
<dbReference type="PANTHER" id="PTHR33794:SF1">
    <property type="entry name" value="BACILLOLYSIN"/>
    <property type="match status" value="1"/>
</dbReference>
<keyword evidence="1" id="KW-0645">Protease</keyword>
<keyword evidence="3" id="KW-0862">Zinc</keyword>
<sequence length="667" mass="76123">MRNDNPYHYQSSATQKTQKAPKKRKPGCLVFLLVILILVGLGYVFLTLKPSGARQGKSVTGPWIYGELSDEQHIAIEQLSKQSARNLDLQEKGGTIRALLLNVDMGYANDPERQVQAFMQEYQNLYQINDFSKEFRLTDYQIDDDNSVVLKYSQWVDSIPVYSSQLLVDLDRLGNIRLVSGGYLPEKDLYYDPNITYSKTEIKNVLNDQGYAVISSDESIELVLYNAIVLGHEKGETTLAWTMEVVFEGEPFHAVVSAKTAEVFILAREIIFYNYNLYDAEKYPILNLKGESEEIVDECHIFWQWIKPIYALNEKYETDYVNKINYLITIIDRTLSIYENHLGWKGYNNHDHHFEVLINVDAGSPFHWYRCVSVLIGFNDDASIYSAEDIFPHEFQHAVTSQRVILEQSAETAEAGALNEAYSDIFTALIDTENPWQLTQGQVLIRDMENPSKVKGHPSHYKDFRKPTKKNDFCHENSTIISHAAYLIAEGGKKQGIHVDGLGIGDMTKIFFNSQNHLRVNANFFQARAAVITACEYYYPDDTARCDSVHNAFAIVGIGDPVPQPSLWDEVIEILNSLQDSIVDARVKLMLDLFKKLTELNIQIDDFFLRMEQDLVNLMVELALKMATAFLESLFSSIFDQVCGSYLFALVLPGTAFFLIRKYSSRI</sequence>
<evidence type="ECO:0000256" key="5">
    <source>
        <dbReference type="SAM" id="MobiDB-lite"/>
    </source>
</evidence>
<dbReference type="InterPro" id="IPR027268">
    <property type="entry name" value="Peptidase_M4/M1_CTD_sf"/>
</dbReference>
<evidence type="ECO:0000313" key="8">
    <source>
        <dbReference type="EMBL" id="SMX53737.1"/>
    </source>
</evidence>
<feature type="transmembrane region" description="Helical" evidence="6">
    <location>
        <begin position="28"/>
        <end position="48"/>
    </location>
</feature>
<name>A0A1Y6K4F7_9CHLR</name>
<dbReference type="PANTHER" id="PTHR33794">
    <property type="entry name" value="BACILLOLYSIN"/>
    <property type="match status" value="1"/>
</dbReference>
<evidence type="ECO:0000256" key="2">
    <source>
        <dbReference type="ARBA" id="ARBA00022801"/>
    </source>
</evidence>
<keyword evidence="6" id="KW-0812">Transmembrane</keyword>
<evidence type="ECO:0000259" key="7">
    <source>
        <dbReference type="Pfam" id="PF02868"/>
    </source>
</evidence>
<dbReference type="InterPro" id="IPR050728">
    <property type="entry name" value="Zinc_Metalloprotease_M4"/>
</dbReference>
<dbReference type="EC" id="3.4.24.28" evidence="8"/>
<gene>
    <name evidence="8" type="ORF">CFX1CAM_0672</name>
</gene>
<dbReference type="KEGG" id="abat:CFX1CAM_0672"/>
<dbReference type="AlphaFoldDB" id="A0A1Y6K4F7"/>
<dbReference type="Proteomes" id="UP000195514">
    <property type="component" value="Chromosome I"/>
</dbReference>
<feature type="domain" description="Peptidase M4 C-terminal" evidence="7">
    <location>
        <begin position="413"/>
        <end position="558"/>
    </location>
</feature>
<keyword evidence="9" id="KW-1185">Reference proteome</keyword>
<feature type="transmembrane region" description="Helical" evidence="6">
    <location>
        <begin position="644"/>
        <end position="660"/>
    </location>
</feature>
<dbReference type="Pfam" id="PF02868">
    <property type="entry name" value="Peptidase_M4_C"/>
    <property type="match status" value="1"/>
</dbReference>
<keyword evidence="4" id="KW-0482">Metalloprotease</keyword>
<dbReference type="SUPFAM" id="SSF55486">
    <property type="entry name" value="Metalloproteases ('zincins'), catalytic domain"/>
    <property type="match status" value="1"/>
</dbReference>
<protein>
    <submittedName>
        <fullName evidence="8">Putative Bacillolysin</fullName>
        <ecNumber evidence="8">3.4.24.28</ecNumber>
    </submittedName>
</protein>
<dbReference type="EMBL" id="LT859958">
    <property type="protein sequence ID" value="SMX53737.1"/>
    <property type="molecule type" value="Genomic_DNA"/>
</dbReference>
<evidence type="ECO:0000256" key="3">
    <source>
        <dbReference type="ARBA" id="ARBA00022833"/>
    </source>
</evidence>